<dbReference type="GO" id="GO:0016747">
    <property type="term" value="F:acyltransferase activity, transferring groups other than amino-acyl groups"/>
    <property type="evidence" value="ECO:0007669"/>
    <property type="project" value="InterPro"/>
</dbReference>
<feature type="domain" description="N-acetyltransferase" evidence="2">
    <location>
        <begin position="211"/>
        <end position="352"/>
    </location>
</feature>
<gene>
    <name evidence="3" type="ORF">EX30DRAFT_344770</name>
</gene>
<evidence type="ECO:0000259" key="2">
    <source>
        <dbReference type="PROSITE" id="PS51186"/>
    </source>
</evidence>
<proteinExistence type="predicted"/>
<evidence type="ECO:0000313" key="4">
    <source>
        <dbReference type="Proteomes" id="UP000298138"/>
    </source>
</evidence>
<sequence>MSPTPSPTSDIPTSTLIPLHYLLSSPSAPSLHLISPAIHHILQSFPEFQFLVSRNHAGAVVGEAEGGEGATPVGEGSEADGEGEAHGEGYGDGGGYEGGVGGVAYFTHASPDTAHTIHRVFLTSPNALDSSRIRSLIERLLVVGEGDRVVVNSYDPRIRELRGVVNVGVGCDEDGDGDEAREQGGRRRVRVHELVEMSLIPGGGADDVGNGRESEGPESVFHRAGVQIRREEVAGEIAFYLTPLPSSSSSSSSPSTIAAKLLLLPSPFASASPPPTHRRKIYISALRVSPSHQRRGLATALLHYAMHRLPEFAGCEWVWTVFCENLPAIRLYQRIGATRRKEGELWVVTNGV</sequence>
<keyword evidence="4" id="KW-1185">Reference proteome</keyword>
<dbReference type="PROSITE" id="PS51186">
    <property type="entry name" value="GNAT"/>
    <property type="match status" value="1"/>
</dbReference>
<dbReference type="EMBL" id="ML220172">
    <property type="protein sequence ID" value="TGZ76602.1"/>
    <property type="molecule type" value="Genomic_DNA"/>
</dbReference>
<dbReference type="AlphaFoldDB" id="A0A4S2MII1"/>
<dbReference type="Pfam" id="PF00583">
    <property type="entry name" value="Acetyltransf_1"/>
    <property type="match status" value="1"/>
</dbReference>
<dbReference type="InterPro" id="IPR000182">
    <property type="entry name" value="GNAT_dom"/>
</dbReference>
<name>A0A4S2MII1_9PEZI</name>
<dbReference type="InParanoid" id="A0A4S2MII1"/>
<evidence type="ECO:0000256" key="1">
    <source>
        <dbReference type="SAM" id="MobiDB-lite"/>
    </source>
</evidence>
<reference evidence="3 4" key="1">
    <citation type="submission" date="2019-04" db="EMBL/GenBank/DDBJ databases">
        <title>Comparative genomics and transcriptomics to analyze fruiting body development in filamentous ascomycetes.</title>
        <authorList>
            <consortium name="DOE Joint Genome Institute"/>
            <person name="Lutkenhaus R."/>
            <person name="Traeger S."/>
            <person name="Breuer J."/>
            <person name="Kuo A."/>
            <person name="Lipzen A."/>
            <person name="Pangilinan J."/>
            <person name="Dilworth D."/>
            <person name="Sandor L."/>
            <person name="Poggeler S."/>
            <person name="Barry K."/>
            <person name="Grigoriev I.V."/>
            <person name="Nowrousian M."/>
        </authorList>
    </citation>
    <scope>NUCLEOTIDE SEQUENCE [LARGE SCALE GENOMIC DNA]</scope>
    <source>
        <strain evidence="3 4">CBS 389.68</strain>
    </source>
</reference>
<dbReference type="Proteomes" id="UP000298138">
    <property type="component" value="Unassembled WGS sequence"/>
</dbReference>
<dbReference type="InterPro" id="IPR016181">
    <property type="entry name" value="Acyl_CoA_acyltransferase"/>
</dbReference>
<protein>
    <recommendedName>
        <fullName evidence="2">N-acetyltransferase domain-containing protein</fullName>
    </recommendedName>
</protein>
<evidence type="ECO:0000313" key="3">
    <source>
        <dbReference type="EMBL" id="TGZ76602.1"/>
    </source>
</evidence>
<dbReference type="OrthoDB" id="47017at2759"/>
<organism evidence="3 4">
    <name type="scientific">Ascodesmis nigricans</name>
    <dbReference type="NCBI Taxonomy" id="341454"/>
    <lineage>
        <taxon>Eukaryota</taxon>
        <taxon>Fungi</taxon>
        <taxon>Dikarya</taxon>
        <taxon>Ascomycota</taxon>
        <taxon>Pezizomycotina</taxon>
        <taxon>Pezizomycetes</taxon>
        <taxon>Pezizales</taxon>
        <taxon>Ascodesmidaceae</taxon>
        <taxon>Ascodesmis</taxon>
    </lineage>
</organism>
<dbReference type="SUPFAM" id="SSF55729">
    <property type="entry name" value="Acyl-CoA N-acyltransferases (Nat)"/>
    <property type="match status" value="1"/>
</dbReference>
<accession>A0A4S2MII1</accession>
<dbReference type="Gene3D" id="3.40.630.30">
    <property type="match status" value="1"/>
</dbReference>
<feature type="region of interest" description="Disordered" evidence="1">
    <location>
        <begin position="64"/>
        <end position="94"/>
    </location>
</feature>
<dbReference type="CDD" id="cd04301">
    <property type="entry name" value="NAT_SF"/>
    <property type="match status" value="1"/>
</dbReference>